<organism evidence="2 3">
    <name type="scientific">Candidatus Sungbacteria bacterium RIFCSPHIGHO2_02_FULL_53_17</name>
    <dbReference type="NCBI Taxonomy" id="1802275"/>
    <lineage>
        <taxon>Bacteria</taxon>
        <taxon>Candidatus Sungiibacteriota</taxon>
    </lineage>
</organism>
<proteinExistence type="predicted"/>
<protein>
    <submittedName>
        <fullName evidence="2">Uncharacterized protein</fullName>
    </submittedName>
</protein>
<evidence type="ECO:0000313" key="3">
    <source>
        <dbReference type="Proteomes" id="UP000177177"/>
    </source>
</evidence>
<dbReference type="EMBL" id="MHQN01000032">
    <property type="protein sequence ID" value="OHA02671.1"/>
    <property type="molecule type" value="Genomic_DNA"/>
</dbReference>
<dbReference type="Proteomes" id="UP000177177">
    <property type="component" value="Unassembled WGS sequence"/>
</dbReference>
<reference evidence="2 3" key="1">
    <citation type="journal article" date="2016" name="Nat. Commun.">
        <title>Thousands of microbial genomes shed light on interconnected biogeochemical processes in an aquifer system.</title>
        <authorList>
            <person name="Anantharaman K."/>
            <person name="Brown C.T."/>
            <person name="Hug L.A."/>
            <person name="Sharon I."/>
            <person name="Castelle C.J."/>
            <person name="Probst A.J."/>
            <person name="Thomas B.C."/>
            <person name="Singh A."/>
            <person name="Wilkins M.J."/>
            <person name="Karaoz U."/>
            <person name="Brodie E.L."/>
            <person name="Williams K.H."/>
            <person name="Hubbard S.S."/>
            <person name="Banfield J.F."/>
        </authorList>
    </citation>
    <scope>NUCLEOTIDE SEQUENCE [LARGE SCALE GENOMIC DNA]</scope>
</reference>
<sequence length="95" mass="10198">MLGIMDLLEQYKTEHPEAFARKPAEMPVSDVPAIVRMVMRLSGGKVVSIKAAYTALLISASVLFIAALLVFFVSSGSSSIGKARFSTECFPVACK</sequence>
<keyword evidence="1" id="KW-0472">Membrane</keyword>
<keyword evidence="1" id="KW-1133">Transmembrane helix</keyword>
<dbReference type="AlphaFoldDB" id="A0A1G2KW31"/>
<name>A0A1G2KW31_9BACT</name>
<evidence type="ECO:0000313" key="2">
    <source>
        <dbReference type="EMBL" id="OHA02671.1"/>
    </source>
</evidence>
<evidence type="ECO:0000256" key="1">
    <source>
        <dbReference type="SAM" id="Phobius"/>
    </source>
</evidence>
<gene>
    <name evidence="2" type="ORF">A3C92_02500</name>
</gene>
<keyword evidence="1" id="KW-0812">Transmembrane</keyword>
<accession>A0A1G2KW31</accession>
<comment type="caution">
    <text evidence="2">The sequence shown here is derived from an EMBL/GenBank/DDBJ whole genome shotgun (WGS) entry which is preliminary data.</text>
</comment>
<feature type="transmembrane region" description="Helical" evidence="1">
    <location>
        <begin position="51"/>
        <end position="74"/>
    </location>
</feature>